<comment type="caution">
    <text evidence="1">The sequence shown here is derived from an EMBL/GenBank/DDBJ whole genome shotgun (WGS) entry which is preliminary data.</text>
</comment>
<keyword evidence="2" id="KW-1185">Reference proteome</keyword>
<sequence length="121" mass="13882">MGEKRGAYEANFKTLHCLVSNFCDGIPLPLPHFPLPCLQPYLRHPFNFKNEFRNKTLATLGKAKLTYSNCRYPFIPRYNCDRAATAEVWGGGRNPAFICIFVPEAKVLITRYEPVQIFNIL</sequence>
<dbReference type="AlphaFoldDB" id="A0AAV4X1C8"/>
<proteinExistence type="predicted"/>
<accession>A0AAV4X1C8</accession>
<name>A0AAV4X1C8_CAEEX</name>
<protein>
    <submittedName>
        <fullName evidence="1">Uncharacterized protein</fullName>
    </submittedName>
</protein>
<organism evidence="1 2">
    <name type="scientific">Caerostris extrusa</name>
    <name type="common">Bark spider</name>
    <name type="synonym">Caerostris bankana</name>
    <dbReference type="NCBI Taxonomy" id="172846"/>
    <lineage>
        <taxon>Eukaryota</taxon>
        <taxon>Metazoa</taxon>
        <taxon>Ecdysozoa</taxon>
        <taxon>Arthropoda</taxon>
        <taxon>Chelicerata</taxon>
        <taxon>Arachnida</taxon>
        <taxon>Araneae</taxon>
        <taxon>Araneomorphae</taxon>
        <taxon>Entelegynae</taxon>
        <taxon>Araneoidea</taxon>
        <taxon>Araneidae</taxon>
        <taxon>Caerostris</taxon>
    </lineage>
</organism>
<reference evidence="1 2" key="1">
    <citation type="submission" date="2021-06" db="EMBL/GenBank/DDBJ databases">
        <title>Caerostris extrusa draft genome.</title>
        <authorList>
            <person name="Kono N."/>
            <person name="Arakawa K."/>
        </authorList>
    </citation>
    <scope>NUCLEOTIDE SEQUENCE [LARGE SCALE GENOMIC DNA]</scope>
</reference>
<evidence type="ECO:0000313" key="2">
    <source>
        <dbReference type="Proteomes" id="UP001054945"/>
    </source>
</evidence>
<dbReference type="Proteomes" id="UP001054945">
    <property type="component" value="Unassembled WGS sequence"/>
</dbReference>
<dbReference type="EMBL" id="BPLR01016950">
    <property type="protein sequence ID" value="GIY87543.1"/>
    <property type="molecule type" value="Genomic_DNA"/>
</dbReference>
<evidence type="ECO:0000313" key="1">
    <source>
        <dbReference type="EMBL" id="GIY87543.1"/>
    </source>
</evidence>
<gene>
    <name evidence="1" type="ORF">CEXT_211551</name>
</gene>